<dbReference type="AlphaFoldDB" id="A0ABD5UBY1"/>
<keyword evidence="2" id="KW-1185">Reference proteome</keyword>
<gene>
    <name evidence="1" type="ORF">ACFQHK_16405</name>
</gene>
<dbReference type="Proteomes" id="UP001596406">
    <property type="component" value="Unassembled WGS sequence"/>
</dbReference>
<accession>A0ABD5UBY1</accession>
<dbReference type="RefSeq" id="WP_304449784.1">
    <property type="nucleotide sequence ID" value="NZ_JARRAH010000003.1"/>
</dbReference>
<reference evidence="1 2" key="1">
    <citation type="journal article" date="2019" name="Int. J. Syst. Evol. Microbiol.">
        <title>The Global Catalogue of Microorganisms (GCM) 10K type strain sequencing project: providing services to taxonomists for standard genome sequencing and annotation.</title>
        <authorList>
            <consortium name="The Broad Institute Genomics Platform"/>
            <consortium name="The Broad Institute Genome Sequencing Center for Infectious Disease"/>
            <person name="Wu L."/>
            <person name="Ma J."/>
        </authorList>
    </citation>
    <scope>NUCLEOTIDE SEQUENCE [LARGE SCALE GENOMIC DNA]</scope>
    <source>
        <strain evidence="1 2">PSRA2</strain>
    </source>
</reference>
<dbReference type="EMBL" id="JBHSXM010000003">
    <property type="protein sequence ID" value="MFC6838065.1"/>
    <property type="molecule type" value="Genomic_DNA"/>
</dbReference>
<organism evidence="1 2">
    <name type="scientific">Halomarina ordinaria</name>
    <dbReference type="NCBI Taxonomy" id="3033939"/>
    <lineage>
        <taxon>Archaea</taxon>
        <taxon>Methanobacteriati</taxon>
        <taxon>Methanobacteriota</taxon>
        <taxon>Stenosarchaea group</taxon>
        <taxon>Halobacteria</taxon>
        <taxon>Halobacteriales</taxon>
        <taxon>Natronomonadaceae</taxon>
        <taxon>Halomarina</taxon>
    </lineage>
</organism>
<name>A0ABD5UBY1_9EURY</name>
<proteinExistence type="predicted"/>
<protein>
    <submittedName>
        <fullName evidence="1">Uncharacterized protein</fullName>
    </submittedName>
</protein>
<sequence length="55" mass="6326">MSNAKRSHLRRSDSTTNDIYLPAVSLPPNFGVVEKTVTKFLRRHGRVLIPDTYNR</sequence>
<evidence type="ECO:0000313" key="1">
    <source>
        <dbReference type="EMBL" id="MFC6838065.1"/>
    </source>
</evidence>
<evidence type="ECO:0000313" key="2">
    <source>
        <dbReference type="Proteomes" id="UP001596406"/>
    </source>
</evidence>
<comment type="caution">
    <text evidence="1">The sequence shown here is derived from an EMBL/GenBank/DDBJ whole genome shotgun (WGS) entry which is preliminary data.</text>
</comment>